<evidence type="ECO:0000256" key="1">
    <source>
        <dbReference type="SAM" id="MobiDB-lite"/>
    </source>
</evidence>
<reference evidence="2 3" key="1">
    <citation type="journal article" date="2023" name="J. Hered.">
        <title>Chromosome-level genome of the wood stork (Mycteria americana) provides insight into avian chromosome evolution.</title>
        <authorList>
            <person name="Flamio R. Jr."/>
            <person name="Ramstad K.M."/>
        </authorList>
    </citation>
    <scope>NUCLEOTIDE SEQUENCE [LARGE SCALE GENOMIC DNA]</scope>
    <source>
        <strain evidence="2">JAX WOST 10</strain>
    </source>
</reference>
<feature type="compositionally biased region" description="Basic and acidic residues" evidence="1">
    <location>
        <begin position="108"/>
        <end position="120"/>
    </location>
</feature>
<accession>A0AAN7P6N3</accession>
<dbReference type="EMBL" id="JAUNZN010000002">
    <property type="protein sequence ID" value="KAK4827542.1"/>
    <property type="molecule type" value="Genomic_DNA"/>
</dbReference>
<proteinExistence type="predicted"/>
<protein>
    <submittedName>
        <fullName evidence="2">Uncharacterized protein</fullName>
    </submittedName>
</protein>
<gene>
    <name evidence="2" type="ORF">QYF61_018886</name>
</gene>
<evidence type="ECO:0000313" key="2">
    <source>
        <dbReference type="EMBL" id="KAK4827542.1"/>
    </source>
</evidence>
<keyword evidence="3" id="KW-1185">Reference proteome</keyword>
<dbReference type="Proteomes" id="UP001333110">
    <property type="component" value="Unassembled WGS sequence"/>
</dbReference>
<sequence>MWENMGRYLKNFSPPVVWNFTPKQLQDPDEVIECLEKKKCCGYSKEAQLTAPCWALASIYQTLLDIMQHTQGKERENIPTDTMAKPETIIVAPITKKKQWKPKSACLVRDEEASPKREQEKESEEAACSAAEHSQELEGKEAQQLGSLAKDKTIDKGIGKKAGVLSLWRRLLSSVKDSKWTNIEGGIQYLRELAMLEVICNNLDDNQASKDPDEIQ</sequence>
<organism evidence="2 3">
    <name type="scientific">Mycteria americana</name>
    <name type="common">Wood stork</name>
    <dbReference type="NCBI Taxonomy" id="33587"/>
    <lineage>
        <taxon>Eukaryota</taxon>
        <taxon>Metazoa</taxon>
        <taxon>Chordata</taxon>
        <taxon>Craniata</taxon>
        <taxon>Vertebrata</taxon>
        <taxon>Euteleostomi</taxon>
        <taxon>Archelosauria</taxon>
        <taxon>Archosauria</taxon>
        <taxon>Dinosauria</taxon>
        <taxon>Saurischia</taxon>
        <taxon>Theropoda</taxon>
        <taxon>Coelurosauria</taxon>
        <taxon>Aves</taxon>
        <taxon>Neognathae</taxon>
        <taxon>Neoaves</taxon>
        <taxon>Aequornithes</taxon>
        <taxon>Ciconiiformes</taxon>
        <taxon>Ciconiidae</taxon>
        <taxon>Mycteria</taxon>
    </lineage>
</organism>
<comment type="caution">
    <text evidence="2">The sequence shown here is derived from an EMBL/GenBank/DDBJ whole genome shotgun (WGS) entry which is preliminary data.</text>
</comment>
<dbReference type="AlphaFoldDB" id="A0AAN7P6N3"/>
<feature type="region of interest" description="Disordered" evidence="1">
    <location>
        <begin position="106"/>
        <end position="125"/>
    </location>
</feature>
<name>A0AAN7P6N3_MYCAM</name>
<evidence type="ECO:0000313" key="3">
    <source>
        <dbReference type="Proteomes" id="UP001333110"/>
    </source>
</evidence>